<evidence type="ECO:0000313" key="1">
    <source>
        <dbReference type="EMBL" id="CAD8916163.1"/>
    </source>
</evidence>
<gene>
    <name evidence="1" type="ORF">BSP0115_LOCUS9421</name>
</gene>
<protein>
    <submittedName>
        <fullName evidence="1">Uncharacterized protein</fullName>
    </submittedName>
</protein>
<organism evidence="1">
    <name type="scientific">Bicosoecida sp. CB-2014</name>
    <dbReference type="NCBI Taxonomy" id="1486930"/>
    <lineage>
        <taxon>Eukaryota</taxon>
        <taxon>Sar</taxon>
        <taxon>Stramenopiles</taxon>
        <taxon>Bigyra</taxon>
        <taxon>Opalozoa</taxon>
        <taxon>Bicosoecida</taxon>
    </lineage>
</organism>
<proteinExistence type="predicted"/>
<name>A0A7S1CFG2_9STRA</name>
<dbReference type="AlphaFoldDB" id="A0A7S1CFG2"/>
<dbReference type="EMBL" id="HBFS01013903">
    <property type="protein sequence ID" value="CAD8916163.1"/>
    <property type="molecule type" value="Transcribed_RNA"/>
</dbReference>
<sequence length="89" mass="10004">MVKALTFAGTAGLWFLGITLWTNYQKVAVERVAVRPAHEIEAELSGPEEWRALHHRITASRTLDLTHASRLSTQLTPAVEKRDILDPDE</sequence>
<reference evidence="1" key="1">
    <citation type="submission" date="2021-01" db="EMBL/GenBank/DDBJ databases">
        <authorList>
            <person name="Corre E."/>
            <person name="Pelletier E."/>
            <person name="Niang G."/>
            <person name="Scheremetjew M."/>
            <person name="Finn R."/>
            <person name="Kale V."/>
            <person name="Holt S."/>
            <person name="Cochrane G."/>
            <person name="Meng A."/>
            <person name="Brown T."/>
            <person name="Cohen L."/>
        </authorList>
    </citation>
    <scope>NUCLEOTIDE SEQUENCE</scope>
    <source>
        <strain evidence="1">Ms1</strain>
    </source>
</reference>
<accession>A0A7S1CFG2</accession>